<keyword evidence="2" id="KW-1185">Reference proteome</keyword>
<accession>A0A4Z2HG11</accession>
<organism evidence="1 2">
    <name type="scientific">Liparis tanakae</name>
    <name type="common">Tanaka's snailfish</name>
    <dbReference type="NCBI Taxonomy" id="230148"/>
    <lineage>
        <taxon>Eukaryota</taxon>
        <taxon>Metazoa</taxon>
        <taxon>Chordata</taxon>
        <taxon>Craniata</taxon>
        <taxon>Vertebrata</taxon>
        <taxon>Euteleostomi</taxon>
        <taxon>Actinopterygii</taxon>
        <taxon>Neopterygii</taxon>
        <taxon>Teleostei</taxon>
        <taxon>Neoteleostei</taxon>
        <taxon>Acanthomorphata</taxon>
        <taxon>Eupercaria</taxon>
        <taxon>Perciformes</taxon>
        <taxon>Cottioidei</taxon>
        <taxon>Cottales</taxon>
        <taxon>Liparidae</taxon>
        <taxon>Liparis</taxon>
    </lineage>
</organism>
<evidence type="ECO:0000313" key="2">
    <source>
        <dbReference type="Proteomes" id="UP000314294"/>
    </source>
</evidence>
<dbReference type="EMBL" id="SRLO01000258">
    <property type="protein sequence ID" value="TNN64165.1"/>
    <property type="molecule type" value="Genomic_DNA"/>
</dbReference>
<sequence>MVILVILSQNTSHEPQHIGTLGFSGDSSPDGTIPTCDTTFPYSTSSLTTLESDTAYWLTCSWEVRRLTSASSLCFTTRVSCSCRDSTCMLACWLEAEGQGRKNRQIDFHYFYTFILSALEDVASLPSSRATLLRSSVSRSSAATASLVYESSISRSAIITWSLSCWNANAFSCMDFSSFRS</sequence>
<comment type="caution">
    <text evidence="1">The sequence shown here is derived from an EMBL/GenBank/DDBJ whole genome shotgun (WGS) entry which is preliminary data.</text>
</comment>
<proteinExistence type="predicted"/>
<dbReference type="Proteomes" id="UP000314294">
    <property type="component" value="Unassembled WGS sequence"/>
</dbReference>
<evidence type="ECO:0000313" key="1">
    <source>
        <dbReference type="EMBL" id="TNN64165.1"/>
    </source>
</evidence>
<gene>
    <name evidence="1" type="ORF">EYF80_025663</name>
</gene>
<dbReference type="AlphaFoldDB" id="A0A4Z2HG11"/>
<name>A0A4Z2HG11_9TELE</name>
<dbReference type="OrthoDB" id="425925at2759"/>
<reference evidence="1 2" key="1">
    <citation type="submission" date="2019-03" db="EMBL/GenBank/DDBJ databases">
        <title>First draft genome of Liparis tanakae, snailfish: a comprehensive survey of snailfish specific genes.</title>
        <authorList>
            <person name="Kim W."/>
            <person name="Song I."/>
            <person name="Jeong J.-H."/>
            <person name="Kim D."/>
            <person name="Kim S."/>
            <person name="Ryu S."/>
            <person name="Song J.Y."/>
            <person name="Lee S.K."/>
        </authorList>
    </citation>
    <scope>NUCLEOTIDE SEQUENCE [LARGE SCALE GENOMIC DNA]</scope>
    <source>
        <tissue evidence="1">Muscle</tissue>
    </source>
</reference>
<protein>
    <submittedName>
        <fullName evidence="1">Uncharacterized protein</fullName>
    </submittedName>
</protein>